<dbReference type="PANTHER" id="PTHR35526">
    <property type="entry name" value="ANTI-SIGMA-F FACTOR RSBW-RELATED"/>
    <property type="match status" value="1"/>
</dbReference>
<keyword evidence="1" id="KW-0808">Transferase</keyword>
<protein>
    <recommendedName>
        <fullName evidence="3">Histidine kinase/HSP90-like ATPase domain-containing protein</fullName>
    </recommendedName>
</protein>
<name>A0ABN3NAN4_9ACTN</name>
<feature type="region of interest" description="Disordered" evidence="2">
    <location>
        <begin position="1"/>
        <end position="21"/>
    </location>
</feature>
<dbReference type="Pfam" id="PF13581">
    <property type="entry name" value="HATPase_c_2"/>
    <property type="match status" value="1"/>
</dbReference>
<reference evidence="4 5" key="1">
    <citation type="journal article" date="2019" name="Int. J. Syst. Evol. Microbiol.">
        <title>The Global Catalogue of Microorganisms (GCM) 10K type strain sequencing project: providing services to taxonomists for standard genome sequencing and annotation.</title>
        <authorList>
            <consortium name="The Broad Institute Genomics Platform"/>
            <consortium name="The Broad Institute Genome Sequencing Center for Infectious Disease"/>
            <person name="Wu L."/>
            <person name="Ma J."/>
        </authorList>
    </citation>
    <scope>NUCLEOTIDE SEQUENCE [LARGE SCALE GENOMIC DNA]</scope>
    <source>
        <strain evidence="4 5">JCM 3367</strain>
    </source>
</reference>
<dbReference type="InterPro" id="IPR036890">
    <property type="entry name" value="HATPase_C_sf"/>
</dbReference>
<keyword evidence="1" id="KW-0723">Serine/threonine-protein kinase</keyword>
<dbReference type="RefSeq" id="WP_344168909.1">
    <property type="nucleotide sequence ID" value="NZ_BAAARY010000003.1"/>
</dbReference>
<dbReference type="SUPFAM" id="SSF55874">
    <property type="entry name" value="ATPase domain of HSP90 chaperone/DNA topoisomerase II/histidine kinase"/>
    <property type="match status" value="1"/>
</dbReference>
<evidence type="ECO:0000256" key="1">
    <source>
        <dbReference type="ARBA" id="ARBA00022527"/>
    </source>
</evidence>
<feature type="domain" description="Histidine kinase/HSP90-like ATPase" evidence="3">
    <location>
        <begin position="37"/>
        <end position="144"/>
    </location>
</feature>
<feature type="compositionally biased region" description="Polar residues" evidence="2">
    <location>
        <begin position="1"/>
        <end position="11"/>
    </location>
</feature>
<dbReference type="InterPro" id="IPR003594">
    <property type="entry name" value="HATPase_dom"/>
</dbReference>
<dbReference type="PANTHER" id="PTHR35526:SF3">
    <property type="entry name" value="ANTI-SIGMA-F FACTOR RSBW"/>
    <property type="match status" value="1"/>
</dbReference>
<dbReference type="Proteomes" id="UP001499978">
    <property type="component" value="Unassembled WGS sequence"/>
</dbReference>
<keyword evidence="1" id="KW-0418">Kinase</keyword>
<evidence type="ECO:0000256" key="2">
    <source>
        <dbReference type="SAM" id="MobiDB-lite"/>
    </source>
</evidence>
<evidence type="ECO:0000259" key="3">
    <source>
        <dbReference type="Pfam" id="PF13581"/>
    </source>
</evidence>
<comment type="caution">
    <text evidence="4">The sequence shown here is derived from an EMBL/GenBank/DDBJ whole genome shotgun (WGS) entry which is preliminary data.</text>
</comment>
<feature type="region of interest" description="Disordered" evidence="2">
    <location>
        <begin position="100"/>
        <end position="119"/>
    </location>
</feature>
<dbReference type="CDD" id="cd16936">
    <property type="entry name" value="HATPase_RsbW-like"/>
    <property type="match status" value="1"/>
</dbReference>
<dbReference type="EMBL" id="BAAARY010000003">
    <property type="protein sequence ID" value="GAA2515514.1"/>
    <property type="molecule type" value="Genomic_DNA"/>
</dbReference>
<evidence type="ECO:0000313" key="4">
    <source>
        <dbReference type="EMBL" id="GAA2515514.1"/>
    </source>
</evidence>
<gene>
    <name evidence="4" type="ORF">GCM10010201_09880</name>
</gene>
<evidence type="ECO:0000313" key="5">
    <source>
        <dbReference type="Proteomes" id="UP001499978"/>
    </source>
</evidence>
<accession>A0ABN3NAN4</accession>
<organism evidence="4 5">
    <name type="scientific">Pilimelia columellifera subsp. columellifera</name>
    <dbReference type="NCBI Taxonomy" id="706583"/>
    <lineage>
        <taxon>Bacteria</taxon>
        <taxon>Bacillati</taxon>
        <taxon>Actinomycetota</taxon>
        <taxon>Actinomycetes</taxon>
        <taxon>Micromonosporales</taxon>
        <taxon>Micromonosporaceae</taxon>
        <taxon>Pilimelia</taxon>
    </lineage>
</organism>
<dbReference type="Gene3D" id="3.30.565.10">
    <property type="entry name" value="Histidine kinase-like ATPase, C-terminal domain"/>
    <property type="match status" value="1"/>
</dbReference>
<sequence>MTTPAGNQSTARPAIADGGVPTGDALDALTARLGPAPGAARQARELVTEACARWELADLVGPACTVLTELVNNAVAHARTEMLVRLTLVDGGLLVEVADRSPAPPQARGPASPTTPGGRGLVVVQALAERWGCTADDGGKTVWALIRPE</sequence>
<keyword evidence="5" id="KW-1185">Reference proteome</keyword>
<proteinExistence type="predicted"/>
<dbReference type="InterPro" id="IPR050267">
    <property type="entry name" value="Anti-sigma-factor_SerPK"/>
</dbReference>